<dbReference type="InterPro" id="IPR023205">
    <property type="entry name" value="DsbA/DsbL"/>
</dbReference>
<keyword evidence="6" id="KW-1015">Disulfide bond</keyword>
<feature type="domain" description="Thioredoxin" evidence="9">
    <location>
        <begin position="10"/>
        <end position="143"/>
    </location>
</feature>
<feature type="chain" id="PRO_5046798384" description="Thiol:disulfide interchange protein DsbA" evidence="8">
    <location>
        <begin position="21"/>
        <end position="237"/>
    </location>
</feature>
<dbReference type="CDD" id="cd03019">
    <property type="entry name" value="DsbA_DsbA"/>
    <property type="match status" value="1"/>
</dbReference>
<evidence type="ECO:0000256" key="5">
    <source>
        <dbReference type="ARBA" id="ARBA00022764"/>
    </source>
</evidence>
<dbReference type="Proteomes" id="UP000662770">
    <property type="component" value="Chromosome"/>
</dbReference>
<gene>
    <name evidence="10" type="ORF">JYB87_15265</name>
</gene>
<organism evidence="10 11">
    <name type="scientific">Shewanella avicenniae</name>
    <dbReference type="NCBI Taxonomy" id="2814294"/>
    <lineage>
        <taxon>Bacteria</taxon>
        <taxon>Pseudomonadati</taxon>
        <taxon>Pseudomonadota</taxon>
        <taxon>Gammaproteobacteria</taxon>
        <taxon>Alteromonadales</taxon>
        <taxon>Shewanellaceae</taxon>
        <taxon>Shewanella</taxon>
    </lineage>
</organism>
<dbReference type="PIRSF" id="PIRSF001488">
    <property type="entry name" value="Tdi_protein"/>
    <property type="match status" value="1"/>
</dbReference>
<dbReference type="InterPro" id="IPR017937">
    <property type="entry name" value="Thioredoxin_CS"/>
</dbReference>
<reference evidence="10 11" key="1">
    <citation type="submission" date="2021-03" db="EMBL/GenBank/DDBJ databases">
        <title>Novel species identification of genus Shewanella.</title>
        <authorList>
            <person name="Liu G."/>
            <person name="Zhang Q."/>
        </authorList>
    </citation>
    <scope>NUCLEOTIDE SEQUENCE [LARGE SCALE GENOMIC DNA]</scope>
    <source>
        <strain evidence="10 11">FJAT-51800</strain>
    </source>
</reference>
<evidence type="ECO:0000256" key="8">
    <source>
        <dbReference type="SAM" id="SignalP"/>
    </source>
</evidence>
<evidence type="ECO:0000256" key="6">
    <source>
        <dbReference type="ARBA" id="ARBA00023157"/>
    </source>
</evidence>
<keyword evidence="7" id="KW-0676">Redox-active center</keyword>
<dbReference type="PANTHER" id="PTHR35891:SF2">
    <property type="entry name" value="THIOL:DISULFIDE INTERCHANGE PROTEIN DSBA"/>
    <property type="match status" value="1"/>
</dbReference>
<comment type="similarity">
    <text evidence="2">Belongs to the thioredoxin family. DsbA subfamily.</text>
</comment>
<dbReference type="InterPro" id="IPR036249">
    <property type="entry name" value="Thioredoxin-like_sf"/>
</dbReference>
<dbReference type="PROSITE" id="PS51352">
    <property type="entry name" value="THIOREDOXIN_2"/>
    <property type="match status" value="1"/>
</dbReference>
<evidence type="ECO:0000256" key="3">
    <source>
        <dbReference type="ARBA" id="ARBA00013831"/>
    </source>
</evidence>
<keyword evidence="5" id="KW-0574">Periplasm</keyword>
<proteinExistence type="inferred from homology"/>
<protein>
    <recommendedName>
        <fullName evidence="3">Thiol:disulfide interchange protein DsbA</fullName>
    </recommendedName>
</protein>
<evidence type="ECO:0000259" key="9">
    <source>
        <dbReference type="PROSITE" id="PS51352"/>
    </source>
</evidence>
<evidence type="ECO:0000313" key="11">
    <source>
        <dbReference type="Proteomes" id="UP000662770"/>
    </source>
</evidence>
<dbReference type="EMBL" id="CP071503">
    <property type="protein sequence ID" value="QSX33071.1"/>
    <property type="molecule type" value="Genomic_DNA"/>
</dbReference>
<dbReference type="Gene3D" id="3.40.30.10">
    <property type="entry name" value="Glutaredoxin"/>
    <property type="match status" value="1"/>
</dbReference>
<accession>A0ABX7QQ61</accession>
<evidence type="ECO:0000256" key="1">
    <source>
        <dbReference type="ARBA" id="ARBA00004418"/>
    </source>
</evidence>
<sequence>MLKPALAVLLLAGASITAHATEFVEGKQYVQVADKASDTPKVTEYFSFYCPHCNMMSKKYITFIKAKIKPEIAFDDAHVDFMNSAIGTEVMRSLAVMKKLGLEKQLTPAMFSAIQGEEEHSHNHPSAINSRDDIKKVFAGAGVDAAKYDEVADSSETTAMINSWRQQQNTFAIDSIPTFIVNDKYRVNLEEIKSIAELTELIDYLATEKPEKKSGGSMGWVFLAFAGLAAISRRRVS</sequence>
<dbReference type="InterPro" id="IPR001853">
    <property type="entry name" value="DSBA-like_thioredoxin_dom"/>
</dbReference>
<dbReference type="InterPro" id="IPR050824">
    <property type="entry name" value="Thiol_disulfide_DsbA"/>
</dbReference>
<name>A0ABX7QQ61_9GAMM</name>
<feature type="signal peptide" evidence="8">
    <location>
        <begin position="1"/>
        <end position="20"/>
    </location>
</feature>
<keyword evidence="4 8" id="KW-0732">Signal</keyword>
<dbReference type="InterPro" id="IPR020008">
    <property type="entry name" value="GlyGly_CTERM"/>
</dbReference>
<evidence type="ECO:0000256" key="2">
    <source>
        <dbReference type="ARBA" id="ARBA00005791"/>
    </source>
</evidence>
<dbReference type="InterPro" id="IPR013766">
    <property type="entry name" value="Thioredoxin_domain"/>
</dbReference>
<dbReference type="RefSeq" id="WP_207354307.1">
    <property type="nucleotide sequence ID" value="NZ_CP071503.1"/>
</dbReference>
<dbReference type="Pfam" id="PF01323">
    <property type="entry name" value="DSBA"/>
    <property type="match status" value="1"/>
</dbReference>
<dbReference type="PROSITE" id="PS00194">
    <property type="entry name" value="THIOREDOXIN_1"/>
    <property type="match status" value="1"/>
</dbReference>
<evidence type="ECO:0000313" key="10">
    <source>
        <dbReference type="EMBL" id="QSX33071.1"/>
    </source>
</evidence>
<evidence type="ECO:0000256" key="7">
    <source>
        <dbReference type="ARBA" id="ARBA00023284"/>
    </source>
</evidence>
<keyword evidence="11" id="KW-1185">Reference proteome</keyword>
<dbReference type="SUPFAM" id="SSF52833">
    <property type="entry name" value="Thioredoxin-like"/>
    <property type="match status" value="1"/>
</dbReference>
<dbReference type="NCBIfam" id="TIGR03501">
    <property type="entry name" value="GlyGly_CTERM"/>
    <property type="match status" value="1"/>
</dbReference>
<evidence type="ECO:0000256" key="4">
    <source>
        <dbReference type="ARBA" id="ARBA00022729"/>
    </source>
</evidence>
<dbReference type="PANTHER" id="PTHR35891">
    <property type="entry name" value="THIOL:DISULFIDE INTERCHANGE PROTEIN DSBA"/>
    <property type="match status" value="1"/>
</dbReference>
<comment type="subcellular location">
    <subcellularLocation>
        <location evidence="1">Periplasm</location>
    </subcellularLocation>
</comment>